<name>A0A379W4R0_SALET</name>
<proteinExistence type="predicted"/>
<dbReference type="EMBL" id="UGXS01000004">
    <property type="protein sequence ID" value="SUH14317.1"/>
    <property type="molecule type" value="Genomic_DNA"/>
</dbReference>
<dbReference type="AlphaFoldDB" id="A0A379W4R0"/>
<reference evidence="1 2" key="1">
    <citation type="submission" date="2018-06" db="EMBL/GenBank/DDBJ databases">
        <authorList>
            <consortium name="Pathogen Informatics"/>
            <person name="Doyle S."/>
        </authorList>
    </citation>
    <scope>NUCLEOTIDE SEQUENCE [LARGE SCALE GENOMIC DNA]</scope>
    <source>
        <strain evidence="1 2">NCTC8258</strain>
    </source>
</reference>
<protein>
    <submittedName>
        <fullName evidence="1">Uncharacterized protein</fullName>
    </submittedName>
</protein>
<gene>
    <name evidence="1" type="ORF">NCTC8258_01999</name>
</gene>
<evidence type="ECO:0000313" key="2">
    <source>
        <dbReference type="Proteomes" id="UP000255509"/>
    </source>
</evidence>
<accession>A0A379W4R0</accession>
<organism evidence="1 2">
    <name type="scientific">Salmonella enterica I</name>
    <dbReference type="NCBI Taxonomy" id="59201"/>
    <lineage>
        <taxon>Bacteria</taxon>
        <taxon>Pseudomonadati</taxon>
        <taxon>Pseudomonadota</taxon>
        <taxon>Gammaproteobacteria</taxon>
        <taxon>Enterobacterales</taxon>
        <taxon>Enterobacteriaceae</taxon>
        <taxon>Salmonella</taxon>
    </lineage>
</organism>
<sequence length="104" mass="11363">MIPIFHAFSPFSFSRASALSASGAESAITMPTPQLKVRYISCRLTLPAVCSQVKMAGHCQDDSLITAWVFSGRTRGIFSQKPPPVRWAIACTSMFSISSRTDFT</sequence>
<dbReference type="Proteomes" id="UP000255509">
    <property type="component" value="Unassembled WGS sequence"/>
</dbReference>
<evidence type="ECO:0000313" key="1">
    <source>
        <dbReference type="EMBL" id="SUH14317.1"/>
    </source>
</evidence>